<keyword evidence="4" id="KW-0804">Transcription</keyword>
<evidence type="ECO:0000256" key="3">
    <source>
        <dbReference type="ARBA" id="ARBA00023015"/>
    </source>
</evidence>
<dbReference type="Gene3D" id="6.10.280.160">
    <property type="entry name" value="Mediator of RNA polymerase II transcription subunit 22"/>
    <property type="match status" value="1"/>
</dbReference>
<dbReference type="EMBL" id="KB456263">
    <property type="protein sequence ID" value="EMF13313.1"/>
    <property type="molecule type" value="Genomic_DNA"/>
</dbReference>
<evidence type="ECO:0008006" key="8">
    <source>
        <dbReference type="Google" id="ProtNLM"/>
    </source>
</evidence>
<gene>
    <name evidence="6" type="ORF">SEPMUDRAFT_148658</name>
</gene>
<dbReference type="Proteomes" id="UP000016931">
    <property type="component" value="Unassembled WGS sequence"/>
</dbReference>
<dbReference type="OMA" id="AYQMEVE"/>
<evidence type="ECO:0000256" key="1">
    <source>
        <dbReference type="ARBA" id="ARBA00004123"/>
    </source>
</evidence>
<dbReference type="STRING" id="692275.M3CHP8"/>
<comment type="similarity">
    <text evidence="2">Belongs to the Mediator complex subunit 22 family.</text>
</comment>
<dbReference type="GeneID" id="27902199"/>
<dbReference type="GO" id="GO:0016592">
    <property type="term" value="C:mediator complex"/>
    <property type="evidence" value="ECO:0007669"/>
    <property type="project" value="InterPro"/>
</dbReference>
<reference evidence="6 7" key="1">
    <citation type="journal article" date="2012" name="PLoS Pathog.">
        <title>Diverse lifestyles and strategies of plant pathogenesis encoded in the genomes of eighteen Dothideomycetes fungi.</title>
        <authorList>
            <person name="Ohm R.A."/>
            <person name="Feau N."/>
            <person name="Henrissat B."/>
            <person name="Schoch C.L."/>
            <person name="Horwitz B.A."/>
            <person name="Barry K.W."/>
            <person name="Condon B.J."/>
            <person name="Copeland A.C."/>
            <person name="Dhillon B."/>
            <person name="Glaser F."/>
            <person name="Hesse C.N."/>
            <person name="Kosti I."/>
            <person name="LaButti K."/>
            <person name="Lindquist E.A."/>
            <person name="Lucas S."/>
            <person name="Salamov A.A."/>
            <person name="Bradshaw R.E."/>
            <person name="Ciuffetti L."/>
            <person name="Hamelin R.C."/>
            <person name="Kema G.H.J."/>
            <person name="Lawrence C."/>
            <person name="Scott J.A."/>
            <person name="Spatafora J.W."/>
            <person name="Turgeon B.G."/>
            <person name="de Wit P.J.G.M."/>
            <person name="Zhong S."/>
            <person name="Goodwin S.B."/>
            <person name="Grigoriev I.V."/>
        </authorList>
    </citation>
    <scope>NUCLEOTIDE SEQUENCE [LARGE SCALE GENOMIC DNA]</scope>
    <source>
        <strain evidence="6 7">SO2202</strain>
    </source>
</reference>
<proteinExistence type="inferred from homology"/>
<dbReference type="eggNOG" id="ENOG502SD63">
    <property type="taxonomic scope" value="Eukaryota"/>
</dbReference>
<dbReference type="PANTHER" id="PTHR12434:SF6">
    <property type="entry name" value="MEDIATOR OF RNA POLYMERASE II TRANSCRIPTION SUBUNIT 22"/>
    <property type="match status" value="1"/>
</dbReference>
<accession>M3CHP8</accession>
<dbReference type="OrthoDB" id="203279at2759"/>
<organism evidence="6 7">
    <name type="scientific">Sphaerulina musiva (strain SO2202)</name>
    <name type="common">Poplar stem canker fungus</name>
    <name type="synonym">Septoria musiva</name>
    <dbReference type="NCBI Taxonomy" id="692275"/>
    <lineage>
        <taxon>Eukaryota</taxon>
        <taxon>Fungi</taxon>
        <taxon>Dikarya</taxon>
        <taxon>Ascomycota</taxon>
        <taxon>Pezizomycotina</taxon>
        <taxon>Dothideomycetes</taxon>
        <taxon>Dothideomycetidae</taxon>
        <taxon>Mycosphaerellales</taxon>
        <taxon>Mycosphaerellaceae</taxon>
        <taxon>Sphaerulina</taxon>
    </lineage>
</organism>
<keyword evidence="5" id="KW-0539">Nucleus</keyword>
<dbReference type="PANTHER" id="PTHR12434">
    <property type="entry name" value="MEDIATOR OF RNA POLYMERASE II TRANSCRIPTION SUBUNIT 22"/>
    <property type="match status" value="1"/>
</dbReference>
<dbReference type="AlphaFoldDB" id="M3CHP8"/>
<comment type="subcellular location">
    <subcellularLocation>
        <location evidence="1">Nucleus</location>
    </subcellularLocation>
</comment>
<name>M3CHP8_SPHMS</name>
<keyword evidence="3" id="KW-0805">Transcription regulation</keyword>
<evidence type="ECO:0000313" key="6">
    <source>
        <dbReference type="EMBL" id="EMF13313.1"/>
    </source>
</evidence>
<evidence type="ECO:0000256" key="2">
    <source>
        <dbReference type="ARBA" id="ARBA00005942"/>
    </source>
</evidence>
<sequence>MDASLRNAKGLHDELGALQANLLRRFTNLVNLAEVKHDTRGVSAVTQYQIQAETAALIRAAEDVQTIIRQMQEMWLFGQLNTLGESRAQRETDENARDVAGLLKRLTEAKFGAGEVETNGTNGTNGAHHDA</sequence>
<dbReference type="InterPro" id="IPR009332">
    <property type="entry name" value="Med22"/>
</dbReference>
<keyword evidence="7" id="KW-1185">Reference proteome</keyword>
<dbReference type="HOGENOM" id="CLU_117263_1_0_1"/>
<dbReference type="RefSeq" id="XP_016761434.1">
    <property type="nucleotide sequence ID" value="XM_016905062.1"/>
</dbReference>
<evidence type="ECO:0000313" key="7">
    <source>
        <dbReference type="Proteomes" id="UP000016931"/>
    </source>
</evidence>
<dbReference type="GO" id="GO:0003712">
    <property type="term" value="F:transcription coregulator activity"/>
    <property type="evidence" value="ECO:0007669"/>
    <property type="project" value="InterPro"/>
</dbReference>
<dbReference type="GO" id="GO:0006357">
    <property type="term" value="P:regulation of transcription by RNA polymerase II"/>
    <property type="evidence" value="ECO:0007669"/>
    <property type="project" value="InterPro"/>
</dbReference>
<dbReference type="Pfam" id="PF06179">
    <property type="entry name" value="Med22"/>
    <property type="match status" value="1"/>
</dbReference>
<evidence type="ECO:0000256" key="5">
    <source>
        <dbReference type="ARBA" id="ARBA00023242"/>
    </source>
</evidence>
<evidence type="ECO:0000256" key="4">
    <source>
        <dbReference type="ARBA" id="ARBA00023163"/>
    </source>
</evidence>
<protein>
    <recommendedName>
        <fullName evidence="8">Mediator of RNA polymerase II transcription subunit 22</fullName>
    </recommendedName>
</protein>